<dbReference type="KEGG" id="sbat:G4Z16_30845"/>
<dbReference type="AlphaFoldDB" id="A0A7T1WUX9"/>
<evidence type="ECO:0000256" key="1">
    <source>
        <dbReference type="SAM" id="MobiDB-lite"/>
    </source>
</evidence>
<keyword evidence="3" id="KW-1185">Reference proteome</keyword>
<proteinExistence type="predicted"/>
<gene>
    <name evidence="2" type="ORF">G4Z16_30845</name>
</gene>
<organism evidence="2 3">
    <name type="scientific">Streptomyces bathyalis</name>
    <dbReference type="NCBI Taxonomy" id="2710756"/>
    <lineage>
        <taxon>Bacteria</taxon>
        <taxon>Bacillati</taxon>
        <taxon>Actinomycetota</taxon>
        <taxon>Actinomycetes</taxon>
        <taxon>Kitasatosporales</taxon>
        <taxon>Streptomycetaceae</taxon>
        <taxon>Streptomyces</taxon>
    </lineage>
</organism>
<evidence type="ECO:0000313" key="3">
    <source>
        <dbReference type="Proteomes" id="UP000595046"/>
    </source>
</evidence>
<accession>A0A7T1WUX9</accession>
<dbReference type="EMBL" id="CP048882">
    <property type="protein sequence ID" value="QPP10089.1"/>
    <property type="molecule type" value="Genomic_DNA"/>
</dbReference>
<dbReference type="Proteomes" id="UP000595046">
    <property type="component" value="Chromosome"/>
</dbReference>
<sequence>MTVGTACTGYMALFVAVFGGVQPAGDNPPRMDEPLPSSSSQDDSDVPAGAHFPARSASPHNSSSPHDPKASTGPDRKTTPPTPYSDDNPAKTTPTPGDSSARPGGATR</sequence>
<name>A0A7T1WUX9_9ACTN</name>
<evidence type="ECO:0000313" key="2">
    <source>
        <dbReference type="EMBL" id="QPP10089.1"/>
    </source>
</evidence>
<feature type="compositionally biased region" description="Basic and acidic residues" evidence="1">
    <location>
        <begin position="66"/>
        <end position="78"/>
    </location>
</feature>
<feature type="region of interest" description="Disordered" evidence="1">
    <location>
        <begin position="20"/>
        <end position="108"/>
    </location>
</feature>
<protein>
    <submittedName>
        <fullName evidence="2">Uncharacterized protein</fullName>
    </submittedName>
</protein>
<dbReference type="RefSeq" id="WP_197353849.1">
    <property type="nucleotide sequence ID" value="NZ_CP048882.1"/>
</dbReference>
<reference evidence="3" key="1">
    <citation type="submission" date="2020-02" db="EMBL/GenBank/DDBJ databases">
        <title>Streptomyces sp. ASO4wet.</title>
        <authorList>
            <person name="Risdian C."/>
            <person name="Landwehr W."/>
            <person name="Schupp P."/>
            <person name="Wink J."/>
        </authorList>
    </citation>
    <scope>NUCLEOTIDE SEQUENCE [LARGE SCALE GENOMIC DNA]</scope>
    <source>
        <strain evidence="3">ASO4wet</strain>
    </source>
</reference>